<comment type="caution">
    <text evidence="1">The sequence shown here is derived from an EMBL/GenBank/DDBJ whole genome shotgun (WGS) entry which is preliminary data.</text>
</comment>
<evidence type="ECO:0000313" key="2">
    <source>
        <dbReference type="Proteomes" id="UP000092321"/>
    </source>
</evidence>
<evidence type="ECO:0000313" key="1">
    <source>
        <dbReference type="EMBL" id="OBA26620.1"/>
    </source>
</evidence>
<keyword evidence="2" id="KW-1185">Reference proteome</keyword>
<gene>
    <name evidence="1" type="ORF">HANVADRAFT_2571</name>
</gene>
<organism evidence="1 2">
    <name type="scientific">Hanseniaspora valbyensis NRRL Y-1626</name>
    <dbReference type="NCBI Taxonomy" id="766949"/>
    <lineage>
        <taxon>Eukaryota</taxon>
        <taxon>Fungi</taxon>
        <taxon>Dikarya</taxon>
        <taxon>Ascomycota</taxon>
        <taxon>Saccharomycotina</taxon>
        <taxon>Saccharomycetes</taxon>
        <taxon>Saccharomycodales</taxon>
        <taxon>Saccharomycodaceae</taxon>
        <taxon>Hanseniaspora</taxon>
    </lineage>
</organism>
<accession>A0A1B7TD28</accession>
<name>A0A1B7TD28_9ASCO</name>
<dbReference type="EMBL" id="LXPE01000015">
    <property type="protein sequence ID" value="OBA26620.1"/>
    <property type="molecule type" value="Genomic_DNA"/>
</dbReference>
<dbReference type="Proteomes" id="UP000092321">
    <property type="component" value="Unassembled WGS sequence"/>
</dbReference>
<sequence>MSNSRHVLVHLHPPKNFKFNNSDTNESENKQIILTECRSSVILYINQLKTLNGHFREPKKYNLIYIPARHLTVNVTSDKKAINMIVFTPLIEYFKNIGYNLISQMNDGIDNDSKSFKFECMMSLSSNLSNFHQQTANIDSYKQVTFIEVTDLKIDILFEATVDKNFNNSWLSNGINTLFSNYINSLLISLLEPNYPIIFDKGTRVLLKKHISTIPHLTTIKIPMSFIFKTLSFETIVPTTTFSKLLNIKIKKLPI</sequence>
<dbReference type="Pfam" id="PF21736">
    <property type="entry name" value="REC102"/>
    <property type="match status" value="1"/>
</dbReference>
<dbReference type="InterPro" id="IPR048920">
    <property type="entry name" value="REC102"/>
</dbReference>
<reference evidence="2" key="1">
    <citation type="journal article" date="2016" name="Proc. Natl. Acad. Sci. U.S.A.">
        <title>Comparative genomics of biotechnologically important yeasts.</title>
        <authorList>
            <person name="Riley R."/>
            <person name="Haridas S."/>
            <person name="Wolfe K.H."/>
            <person name="Lopes M.R."/>
            <person name="Hittinger C.T."/>
            <person name="Goeker M."/>
            <person name="Salamov A.A."/>
            <person name="Wisecaver J.H."/>
            <person name="Long T.M."/>
            <person name="Calvey C.H."/>
            <person name="Aerts A.L."/>
            <person name="Barry K.W."/>
            <person name="Choi C."/>
            <person name="Clum A."/>
            <person name="Coughlan A.Y."/>
            <person name="Deshpande S."/>
            <person name="Douglass A.P."/>
            <person name="Hanson S.J."/>
            <person name="Klenk H.-P."/>
            <person name="LaButti K.M."/>
            <person name="Lapidus A."/>
            <person name="Lindquist E.A."/>
            <person name="Lipzen A.M."/>
            <person name="Meier-Kolthoff J.P."/>
            <person name="Ohm R.A."/>
            <person name="Otillar R.P."/>
            <person name="Pangilinan J.L."/>
            <person name="Peng Y."/>
            <person name="Rokas A."/>
            <person name="Rosa C.A."/>
            <person name="Scheuner C."/>
            <person name="Sibirny A.A."/>
            <person name="Slot J.C."/>
            <person name="Stielow J.B."/>
            <person name="Sun H."/>
            <person name="Kurtzman C.P."/>
            <person name="Blackwell M."/>
            <person name="Grigoriev I.V."/>
            <person name="Jeffries T.W."/>
        </authorList>
    </citation>
    <scope>NUCLEOTIDE SEQUENCE [LARGE SCALE GENOMIC DNA]</scope>
    <source>
        <strain evidence="2">NRRL Y-1626</strain>
    </source>
</reference>
<proteinExistence type="predicted"/>
<dbReference type="AlphaFoldDB" id="A0A1B7TD28"/>
<protein>
    <submittedName>
        <fullName evidence="1">Uncharacterized protein</fullName>
    </submittedName>
</protein>
<dbReference type="OrthoDB" id="3971420at2759"/>